<evidence type="ECO:0000256" key="8">
    <source>
        <dbReference type="ARBA" id="ARBA00022842"/>
    </source>
</evidence>
<dbReference type="GO" id="GO:0008652">
    <property type="term" value="P:amino acid biosynthetic process"/>
    <property type="evidence" value="ECO:0007669"/>
    <property type="project" value="UniProtKB-KW"/>
</dbReference>
<comment type="catalytic activity">
    <reaction evidence="10 11">
        <text>shikimate + ATP = 3-phosphoshikimate + ADP + H(+)</text>
        <dbReference type="Rhea" id="RHEA:13121"/>
        <dbReference type="ChEBI" id="CHEBI:15378"/>
        <dbReference type="ChEBI" id="CHEBI:30616"/>
        <dbReference type="ChEBI" id="CHEBI:36208"/>
        <dbReference type="ChEBI" id="CHEBI:145989"/>
        <dbReference type="ChEBI" id="CHEBI:456216"/>
        <dbReference type="EC" id="2.7.1.71"/>
    </reaction>
</comment>
<dbReference type="AlphaFoldDB" id="A0AA86IZM2"/>
<dbReference type="GO" id="GO:0004765">
    <property type="term" value="F:shikimate kinase activity"/>
    <property type="evidence" value="ECO:0007669"/>
    <property type="project" value="UniProtKB-UniRule"/>
</dbReference>
<evidence type="ECO:0000256" key="10">
    <source>
        <dbReference type="ARBA" id="ARBA00048567"/>
    </source>
</evidence>
<evidence type="ECO:0000313" key="12">
    <source>
        <dbReference type="EMBL" id="BCU56782.1"/>
    </source>
</evidence>
<name>A0AA86IZM2_9ENTR</name>
<feature type="binding site" evidence="11">
    <location>
        <position position="16"/>
    </location>
    <ligand>
        <name>Mg(2+)</name>
        <dbReference type="ChEBI" id="CHEBI:18420"/>
    </ligand>
</feature>
<evidence type="ECO:0000256" key="5">
    <source>
        <dbReference type="ARBA" id="ARBA00022741"/>
    </source>
</evidence>
<comment type="pathway">
    <text evidence="1 11">Metabolic intermediate biosynthesis; chorismate biosynthesis; chorismate from D-erythrose 4-phosphate and phosphoenolpyruvate: step 5/7.</text>
</comment>
<comment type="function">
    <text evidence="11">Catalyzes the specific phosphorylation of the 3-hydroxyl group of shikimic acid using ATP as a cosubstrate.</text>
</comment>
<dbReference type="InterPro" id="IPR000623">
    <property type="entry name" value="Shikimate_kinase/TSH1"/>
</dbReference>
<keyword evidence="3 11" id="KW-0028">Amino-acid biosynthesis</keyword>
<proteinExistence type="inferred from homology"/>
<dbReference type="RefSeq" id="WP_088220276.1">
    <property type="nucleotide sequence ID" value="NZ_AP024590.1"/>
</dbReference>
<feature type="binding site" evidence="11">
    <location>
        <position position="34"/>
    </location>
    <ligand>
        <name>substrate</name>
    </ligand>
</feature>
<dbReference type="NCBIfam" id="NF002988">
    <property type="entry name" value="PRK03731.1"/>
    <property type="match status" value="1"/>
</dbReference>
<dbReference type="Pfam" id="PF01202">
    <property type="entry name" value="SKI"/>
    <property type="match status" value="1"/>
</dbReference>
<dbReference type="PRINTS" id="PR01100">
    <property type="entry name" value="SHIKIMTKNASE"/>
</dbReference>
<dbReference type="PANTHER" id="PTHR21087:SF21">
    <property type="entry name" value="SHIKIMATE KINASE 2"/>
    <property type="match status" value="1"/>
</dbReference>
<feature type="binding site" evidence="11">
    <location>
        <position position="79"/>
    </location>
    <ligand>
        <name>substrate</name>
    </ligand>
</feature>
<accession>A0AA86IZM2</accession>
<dbReference type="GO" id="GO:0009073">
    <property type="term" value="P:aromatic amino acid family biosynthetic process"/>
    <property type="evidence" value="ECO:0007669"/>
    <property type="project" value="UniProtKB-KW"/>
</dbReference>
<reference evidence="12" key="1">
    <citation type="submission" date="2021-04" db="EMBL/GenBank/DDBJ databases">
        <title>Difference and commonality of drug resistance evolution in various bacteria. and drug sensitivity profiles.</title>
        <authorList>
            <person name="Maeda T."/>
            <person name="Shibai A."/>
            <person name="Kawada K."/>
            <person name="Kotani H."/>
            <person name="Tarusawa Y."/>
            <person name="Tanabe K."/>
            <person name="Furusawa C."/>
        </authorList>
    </citation>
    <scope>NUCLEOTIDE SEQUENCE</scope>
    <source>
        <strain evidence="12">JCM 8580</strain>
    </source>
</reference>
<dbReference type="Proteomes" id="UP000682928">
    <property type="component" value="Chromosome"/>
</dbReference>
<evidence type="ECO:0000256" key="1">
    <source>
        <dbReference type="ARBA" id="ARBA00004842"/>
    </source>
</evidence>
<comment type="caution">
    <text evidence="11">Lacks conserved residue(s) required for the propagation of feature annotation.</text>
</comment>
<comment type="subunit">
    <text evidence="11">Monomer.</text>
</comment>
<dbReference type="InterPro" id="IPR031322">
    <property type="entry name" value="Shikimate/glucono_kinase"/>
</dbReference>
<evidence type="ECO:0000256" key="7">
    <source>
        <dbReference type="ARBA" id="ARBA00022840"/>
    </source>
</evidence>
<dbReference type="Gene3D" id="3.40.50.300">
    <property type="entry name" value="P-loop containing nucleotide triphosphate hydrolases"/>
    <property type="match status" value="1"/>
</dbReference>
<evidence type="ECO:0000256" key="2">
    <source>
        <dbReference type="ARBA" id="ARBA00022490"/>
    </source>
</evidence>
<keyword evidence="4 11" id="KW-0808">Transferase</keyword>
<evidence type="ECO:0000256" key="3">
    <source>
        <dbReference type="ARBA" id="ARBA00022605"/>
    </source>
</evidence>
<dbReference type="EMBL" id="AP024590">
    <property type="protein sequence ID" value="BCU56782.1"/>
    <property type="molecule type" value="Genomic_DNA"/>
</dbReference>
<keyword evidence="7 11" id="KW-0067">ATP-binding</keyword>
<dbReference type="InterPro" id="IPR023000">
    <property type="entry name" value="Shikimate_kinase_CS"/>
</dbReference>
<dbReference type="SUPFAM" id="SSF52540">
    <property type="entry name" value="P-loop containing nucleoside triphosphate hydrolases"/>
    <property type="match status" value="1"/>
</dbReference>
<dbReference type="EC" id="2.7.1.71" evidence="11"/>
<protein>
    <recommendedName>
        <fullName evidence="11">Shikimate kinase 1</fullName>
        <shortName evidence="11">SK 1</shortName>
        <ecNumber evidence="11">2.7.1.71</ecNumber>
    </recommendedName>
</protein>
<dbReference type="GO" id="GO:0005829">
    <property type="term" value="C:cytosol"/>
    <property type="evidence" value="ECO:0007669"/>
    <property type="project" value="TreeGrafter"/>
</dbReference>
<evidence type="ECO:0000256" key="4">
    <source>
        <dbReference type="ARBA" id="ARBA00022679"/>
    </source>
</evidence>
<dbReference type="PANTHER" id="PTHR21087">
    <property type="entry name" value="SHIKIMATE KINASE"/>
    <property type="match status" value="1"/>
</dbReference>
<comment type="similarity">
    <text evidence="11">Belongs to the shikimate kinase family.</text>
</comment>
<keyword evidence="5 11" id="KW-0547">Nucleotide-binding</keyword>
<keyword evidence="11" id="KW-0479">Metal-binding</keyword>
<dbReference type="GO" id="GO:0005524">
    <property type="term" value="F:ATP binding"/>
    <property type="evidence" value="ECO:0007669"/>
    <property type="project" value="UniProtKB-UniRule"/>
</dbReference>
<evidence type="ECO:0000313" key="13">
    <source>
        <dbReference type="Proteomes" id="UP000682928"/>
    </source>
</evidence>
<evidence type="ECO:0000256" key="6">
    <source>
        <dbReference type="ARBA" id="ARBA00022777"/>
    </source>
</evidence>
<evidence type="ECO:0000256" key="9">
    <source>
        <dbReference type="ARBA" id="ARBA00023141"/>
    </source>
</evidence>
<dbReference type="InterPro" id="IPR027417">
    <property type="entry name" value="P-loop_NTPase"/>
</dbReference>
<dbReference type="PROSITE" id="PS01128">
    <property type="entry name" value="SHIKIMATE_KINASE"/>
    <property type="match status" value="1"/>
</dbReference>
<feature type="binding site" evidence="11">
    <location>
        <position position="58"/>
    </location>
    <ligand>
        <name>substrate</name>
    </ligand>
</feature>
<feature type="binding site" evidence="11">
    <location>
        <position position="139"/>
    </location>
    <ligand>
        <name>substrate</name>
    </ligand>
</feature>
<dbReference type="GO" id="GO:0009423">
    <property type="term" value="P:chorismate biosynthetic process"/>
    <property type="evidence" value="ECO:0007669"/>
    <property type="project" value="UniProtKB-UniRule"/>
</dbReference>
<sequence length="174" mass="18891">MTLPIFLTGARGCGKTTIGVQLARVRDCQFVDTDRVLQEQAQMTVAGIVEKEGWSGFRARETATLQSVTMPSTVIATGGGIILSEFNRQFMREKGIVIYLCAPVDVLAQRLEATPKATQRPTLTGKPISEEVSEILAERDALYRDAAHYVVNGAQDPENVVADIQAVLLLARAS</sequence>
<keyword evidence="6 11" id="KW-0418">Kinase</keyword>
<dbReference type="CDD" id="cd00464">
    <property type="entry name" value="SK"/>
    <property type="match status" value="1"/>
</dbReference>
<keyword evidence="2 11" id="KW-0963">Cytoplasm</keyword>
<keyword evidence="8 11" id="KW-0460">Magnesium</keyword>
<organism evidence="12 13">
    <name type="scientific">Enterobacter kobei</name>
    <dbReference type="NCBI Taxonomy" id="208224"/>
    <lineage>
        <taxon>Bacteria</taxon>
        <taxon>Pseudomonadati</taxon>
        <taxon>Pseudomonadota</taxon>
        <taxon>Gammaproteobacteria</taxon>
        <taxon>Enterobacterales</taxon>
        <taxon>Enterobacteriaceae</taxon>
        <taxon>Enterobacter</taxon>
        <taxon>Enterobacter cloacae complex</taxon>
    </lineage>
</organism>
<gene>
    <name evidence="12" type="primary">aroL</name>
    <name evidence="11" type="synonym">aroK</name>
    <name evidence="12" type="ORF">ENKO_33760</name>
</gene>
<dbReference type="HAMAP" id="MF_00109">
    <property type="entry name" value="Shikimate_kinase"/>
    <property type="match status" value="1"/>
</dbReference>
<comment type="subcellular location">
    <subcellularLocation>
        <location evidence="11">Cytoplasm</location>
    </subcellularLocation>
</comment>
<keyword evidence="9 11" id="KW-0057">Aromatic amino acid biosynthesis</keyword>
<dbReference type="GO" id="GO:0000287">
    <property type="term" value="F:magnesium ion binding"/>
    <property type="evidence" value="ECO:0007669"/>
    <property type="project" value="UniProtKB-UniRule"/>
</dbReference>
<feature type="binding site" evidence="11">
    <location>
        <position position="120"/>
    </location>
    <ligand>
        <name>ATP</name>
        <dbReference type="ChEBI" id="CHEBI:30616"/>
    </ligand>
</feature>
<comment type="cofactor">
    <cofactor evidence="11">
        <name>Mg(2+)</name>
        <dbReference type="ChEBI" id="CHEBI:18420"/>
    </cofactor>
    <text evidence="11">Binds 1 Mg(2+) ion per subunit.</text>
</comment>
<evidence type="ECO:0000256" key="11">
    <source>
        <dbReference type="HAMAP-Rule" id="MF_00109"/>
    </source>
</evidence>
<feature type="binding site" evidence="11">
    <location>
        <begin position="12"/>
        <end position="17"/>
    </location>
    <ligand>
        <name>ATP</name>
        <dbReference type="ChEBI" id="CHEBI:30616"/>
    </ligand>
</feature>